<reference evidence="1 2" key="1">
    <citation type="submission" date="2019-07" db="EMBL/GenBank/DDBJ databases">
        <title>Beyond cholerae: characterization of zot-encoding filamentous phages in the marine fish pathogen Vibrio anguillarum.</title>
        <authorList>
            <person name="Mauritzen J.J."/>
            <person name="Castillo D."/>
            <person name="Tan D."/>
            <person name="Svenningsen S.L."/>
            <person name="Middelboe M."/>
        </authorList>
    </citation>
    <scope>NUCLEOTIDE SEQUENCE [LARGE SCALE GENOMIC DNA]</scope>
</reference>
<dbReference type="EMBL" id="MN200778">
    <property type="protein sequence ID" value="QFG06247.1"/>
    <property type="molecule type" value="Genomic_DNA"/>
</dbReference>
<keyword evidence="2" id="KW-1185">Reference proteome</keyword>
<proteinExistence type="predicted"/>
<accession>A0A7D0JH98</accession>
<gene>
    <name evidence="1" type="ORF">VAI1_9</name>
</gene>
<protein>
    <submittedName>
        <fullName evidence="1">Uncharacterized protein</fullName>
    </submittedName>
</protein>
<organism evidence="1 2">
    <name type="scientific">Vibrio phage VAI1</name>
    <dbReference type="NCBI Taxonomy" id="2601671"/>
    <lineage>
        <taxon>Viruses</taxon>
        <taxon>Monodnaviria</taxon>
        <taxon>Loebvirae</taxon>
        <taxon>Hofneiviricota</taxon>
        <taxon>Faserviricetes</taxon>
        <taxon>Tubulavirales</taxon>
        <taxon>Inoviridae</taxon>
        <taxon>Vasivirus</taxon>
        <taxon>Vasivirus VAI</taxon>
    </lineage>
</organism>
<sequence>MEYEHALCELCVRASLANRFSFLACTQQAATMSKSIAHSLPRSGQRQTLNIIHNHNTHFKK</sequence>
<evidence type="ECO:0000313" key="1">
    <source>
        <dbReference type="EMBL" id="QFG06247.1"/>
    </source>
</evidence>
<name>A0A7D0JH98_9VIRU</name>
<dbReference type="Proteomes" id="UP000514510">
    <property type="component" value="Segment"/>
</dbReference>
<evidence type="ECO:0000313" key="2">
    <source>
        <dbReference type="Proteomes" id="UP000514510"/>
    </source>
</evidence>